<dbReference type="GeneID" id="64333380"/>
<dbReference type="AlphaFoldDB" id="A0A7D9N5P3"/>
<proteinExistence type="predicted"/>
<feature type="transmembrane region" description="Helical" evidence="1">
    <location>
        <begin position="102"/>
        <end position="120"/>
    </location>
</feature>
<keyword evidence="1" id="KW-1133">Transmembrane helix</keyword>
<dbReference type="SMR" id="A0A7D9N5P3"/>
<evidence type="ECO:0000256" key="1">
    <source>
        <dbReference type="SAM" id="Phobius"/>
    </source>
</evidence>
<gene>
    <name evidence="2" type="ORF">T285_02980</name>
</gene>
<dbReference type="KEGG" id="ljn:T285_02980"/>
<feature type="transmembrane region" description="Helical" evidence="1">
    <location>
        <begin position="12"/>
        <end position="29"/>
    </location>
</feature>
<evidence type="ECO:0000313" key="2">
    <source>
        <dbReference type="EMBL" id="AHA97039.1"/>
    </source>
</evidence>
<organism evidence="2 3">
    <name type="scientific">Lactobacillus johnsonii N6.2</name>
    <dbReference type="NCBI Taxonomy" id="1408186"/>
    <lineage>
        <taxon>Bacteria</taxon>
        <taxon>Bacillati</taxon>
        <taxon>Bacillota</taxon>
        <taxon>Bacilli</taxon>
        <taxon>Lactobacillales</taxon>
        <taxon>Lactobacillaceae</taxon>
        <taxon>Lactobacillus</taxon>
    </lineage>
</organism>
<reference evidence="2 3" key="1">
    <citation type="journal article" date="2014" name="Genome Announc.">
        <title>Complete Genome Sequences of Lactobacillus johnsonii Strain N6.2 and Lactobacillus reuteri Strain TD1.</title>
        <authorList>
            <person name="Leonard M.T."/>
            <person name="Valladares R.B."/>
            <person name="Ardissone A."/>
            <person name="Gonzalez C.F."/>
            <person name="Lorca G.L."/>
            <person name="Triplett E.W."/>
        </authorList>
    </citation>
    <scope>NUCLEOTIDE SEQUENCE [LARGE SCALE GENOMIC DNA]</scope>
    <source>
        <strain evidence="2 3">N6.2</strain>
    </source>
</reference>
<keyword evidence="1" id="KW-0812">Transmembrane</keyword>
<keyword evidence="1" id="KW-0472">Membrane</keyword>
<sequence>MTKHYKIIGLRILSWVITITGLIIFIGNVHEYGLHFTYNQVLAIIIVILLLVTTMYFSVTPKLLKWNEKYELVWWLCYLCAPIYLFLTNLYNSTDLGYTIKFWLFFGGGAALIIISKYILKNKK</sequence>
<feature type="transmembrane region" description="Helical" evidence="1">
    <location>
        <begin position="72"/>
        <end position="90"/>
    </location>
</feature>
<feature type="transmembrane region" description="Helical" evidence="1">
    <location>
        <begin position="41"/>
        <end position="60"/>
    </location>
</feature>
<accession>A0A7D9N5P3</accession>
<evidence type="ECO:0008006" key="4">
    <source>
        <dbReference type="Google" id="ProtNLM"/>
    </source>
</evidence>
<dbReference type="RefSeq" id="WP_011161713.1">
    <property type="nucleotide sequence ID" value="NC_022909.1"/>
</dbReference>
<protein>
    <recommendedName>
        <fullName evidence="4">Lactacin F immunity protein</fullName>
    </recommendedName>
</protein>
<dbReference type="EMBL" id="CP006811">
    <property type="protein sequence ID" value="AHA97039.1"/>
    <property type="molecule type" value="Genomic_DNA"/>
</dbReference>
<name>A0A7D9N5P3_LACJH</name>
<dbReference type="Proteomes" id="UP000018522">
    <property type="component" value="Chromosome"/>
</dbReference>
<evidence type="ECO:0000313" key="3">
    <source>
        <dbReference type="Proteomes" id="UP000018522"/>
    </source>
</evidence>